<dbReference type="SMART" id="SM00823">
    <property type="entry name" value="PKS_PP"/>
    <property type="match status" value="2"/>
</dbReference>
<dbReference type="Pfam" id="PF13193">
    <property type="entry name" value="AMP-binding_C"/>
    <property type="match status" value="2"/>
</dbReference>
<evidence type="ECO:0000313" key="7">
    <source>
        <dbReference type="EMBL" id="MEI7063182.1"/>
    </source>
</evidence>
<evidence type="ECO:0000256" key="5">
    <source>
        <dbReference type="SAM" id="MobiDB-lite"/>
    </source>
</evidence>
<evidence type="ECO:0000259" key="6">
    <source>
        <dbReference type="PROSITE" id="PS50075"/>
    </source>
</evidence>
<dbReference type="SUPFAM" id="SSF53474">
    <property type="entry name" value="alpha/beta-Hydrolases"/>
    <property type="match status" value="1"/>
</dbReference>
<dbReference type="InterPro" id="IPR036736">
    <property type="entry name" value="ACP-like_sf"/>
</dbReference>
<dbReference type="Gene3D" id="3.40.50.1820">
    <property type="entry name" value="alpha/beta hydrolase"/>
    <property type="match status" value="1"/>
</dbReference>
<dbReference type="InterPro" id="IPR010071">
    <property type="entry name" value="AA_adenyl_dom"/>
</dbReference>
<keyword evidence="8" id="KW-1185">Reference proteome</keyword>
<dbReference type="SUPFAM" id="SSF52777">
    <property type="entry name" value="CoA-dependent acyltransferases"/>
    <property type="match status" value="6"/>
</dbReference>
<dbReference type="Pfam" id="PF00550">
    <property type="entry name" value="PP-binding"/>
    <property type="match status" value="2"/>
</dbReference>
<evidence type="ECO:0000256" key="4">
    <source>
        <dbReference type="ARBA" id="ARBA00022737"/>
    </source>
</evidence>
<comment type="cofactor">
    <cofactor evidence="1">
        <name>pantetheine 4'-phosphate</name>
        <dbReference type="ChEBI" id="CHEBI:47942"/>
    </cofactor>
</comment>
<dbReference type="InterPro" id="IPR001242">
    <property type="entry name" value="Condensation_dom"/>
</dbReference>
<gene>
    <name evidence="7" type="ORF">WCU84_05830</name>
</gene>
<dbReference type="InterPro" id="IPR020802">
    <property type="entry name" value="TesA-like"/>
</dbReference>
<evidence type="ECO:0000256" key="2">
    <source>
        <dbReference type="ARBA" id="ARBA00022450"/>
    </source>
</evidence>
<dbReference type="SUPFAM" id="SSF47336">
    <property type="entry name" value="ACP-like"/>
    <property type="match status" value="2"/>
</dbReference>
<dbReference type="PANTHER" id="PTHR45527">
    <property type="entry name" value="NONRIBOSOMAL PEPTIDE SYNTHETASE"/>
    <property type="match status" value="1"/>
</dbReference>
<accession>A0ABU8JK64</accession>
<dbReference type="Gene3D" id="3.30.559.10">
    <property type="entry name" value="Chloramphenicol acetyltransferase-like domain"/>
    <property type="match status" value="3"/>
</dbReference>
<dbReference type="RefSeq" id="WP_336729123.1">
    <property type="nucleotide sequence ID" value="NZ_JBBBOO010000003.1"/>
</dbReference>
<comment type="caution">
    <text evidence="7">The sequence shown here is derived from an EMBL/GenBank/DDBJ whole genome shotgun (WGS) entry which is preliminary data.</text>
</comment>
<feature type="domain" description="Carrier" evidence="6">
    <location>
        <begin position="1036"/>
        <end position="1110"/>
    </location>
</feature>
<sequence>MSERLNEAQSPNEAQSSNQAQSPNEVQSSNQADTSGRSTPSHPLTPAHPAGTLELPLVAAQPGIWMADQIASQPNTFTVAHALELNGPVIPAHLSAAIRQGLAEADTVQARFGLNDLGEPVQWLPSAPGVAEIREPEWRDFCDPAQGEQAAWALMRADLAAPLPADGGQPLYRQVIMQVSAQPERWFWYQRFHHLMVDGFSFDALTRRIVTIYNALSAGDAPQASPFTPFAEVVAEYQAWDNSPASQQAAAFWRDHAGELPTPVSLAADVCTPAPAGTRTLQQQVTLPAAPFAALAEQRFGGKAQPAEIAMAALTVYLYRMSGESRLSVGFPFMRRMGSAALCACGPVVNVLPLQLTLQPDMTLIDATQALLAEIKAVRRHQRYEAEQLRRDLGLVGGSEGLYGPVINFKVYNAGLTLGNTPVTTHVLAMGPVDDMEFTLGVQDGELQLELVANPARYDEPVLQGHAQRLQHLLEQLVRQPSQAIGALNLLSDSEWRHIDGWGSGPRLTIPATLRSVLDCLQQQVQQQPDALAVVCGREQLSYRELSARVMQLTRRLMAQGIGAGDVVAIGVPRSVSSVVAIFGVLASGAAYMPLDLDYPRERLALMCDDARPALLLTHSAVRAQMPELSPVLCLDDAALRAECARLPAHPVTDAERREPLCGDHLAYMIYTSGSTGKPKGVMSTHAGLLNLMMSHSSFLFGPAIARFSQQHGRRLRAGHTASFSFDSSWEPLFCMMMGSELHIFDEELRKDAWALVQHFNQTPVDLLDITPSFFTQMIDSGLLEADDHQPAFIMIGGEAATPRLWQLMRQHPQMEIHNYYGPSEYTIDTLGARVTVADQPVIGQPVANTRVWLLDNQLRPVPVGVPGELYIAGPGLARGYLRRPDLTATRFVACPFMPGAVMYRTGDLMRWRHDGQLAFIGRVDHQIKVRGFRVELGEVENALVALAEVSTAVVIAEPLGATHRLIGYCSVPDEAARAQPDCAARLLAQLAEQLPDYMIPAVLMVMAELPLTVNGKIDRQALPKPQQAAAVAGREAATDQERLICQSIASLLKLDSVSAEADFFALGGDSISAMGLGTLLRRAGWQLRPKTIFAERTPARMAQAMQPLAAASGPARTVRHGVVDGLPVVHGFDRLAGINQRFAHGVFLSVPDALQPAHLTQALTALAQAHPALTALTRDGQLVIDAASSTTVSVLSDTLTAQEPVEAAAERAFEAAVARLDPAAGQMMQAVLLQRDGRACGLVWVVHHLVVDGVSWRVLLPELRQAAEAAMAGQPAVLPAEECSLVDWSASLKGQVAARRAELPLWQSALAAPLPQLGQRRLDPSRDQEQTRRLSRRVLDNGLTDAVLTTLPERYQARVDEILLGALVLACHRRFGVQPLRLALESHGRIDTPEGLDLGRTVGWLTAEYPVCIDASAVDATPWAILRSVKGALRAVPDRGVGYGVLRYLDAQSADALAALEVHAPEILFNYLGRFDAGEGPWLPRRSERYFRDAFAVAQAPTIPLSHPLDINIFVDEQGEQPQLAIHWGWAHGVFDAEDIDALHQGMMQAIEAWRDLAAYPPLSDTLVSADVALSGVDDPTLERLRQHYGPLAAVLPVLPLQQGLLFHAQLAQAAGSYNSLTRLSLRGPLSVAQLSQALEAVVRHHPQLAARFDTEQTSAPLQVLPVLRDDYSYWPLENLTLPAMSADDEADALLALEKAELARDLFHQPSSMLHALLVSHADGERHTLFLNAHHLVVDGWSTPVCLRDLFTALYQGRSALTPHAVPYADIIRQLAARDAQTSRRRWHEALAGARPTLLFGDGPHHGDVSELELLPEPQLEQGLLALCKQYGLTLNSVMQGLWGMLLSASSGADDVLFGSPVSGRFGQIDGIGQQVGLFSNTLPVRVRLDAARALPPQLAELQAQQIQLIEHDDVGLGEIQQLAGTGTLFDTLLVVENYPDGDELSQPGQALRCEAVNNRGYTHYPLTLLVLPGKRLRLLMEYRDGVTQPQRLAQRLLLLLQQLVAKPERPLSAWNLQLPEEQALLAAVNRTEQPVPPGTLHQALAAQAQRTPECIALVDCRHQLTYRQVRHQTRLLADRLIDAGVRPGDIVAVALPRSVRLSLALYAILEAGAAYLPLDTGYPDERLALMVEDAQPRLMITESSLQSRFADMADVLLLDTLADERQSPRHPSPQIAEQSSLVAEQQAAYVIYTSGSTGRPKGVVVGHQAIVNRLWWMQHQYPLQADDVVLQKTPCSFDVSVWEFFWPLMVGARLVMAPPEAHRDPDALVQLINDYAVTTLHFVPSMLAAWVSALETRPRAEIGCGSLRRVFCSGEALSRELALNYQALIAAPLHNLYGPTEAAVDVTWQPASGEALERCQLPGIPIGLPVWNTQLRILDGALRPVPVGVPGDLYLCGIQLAQGYLRRPDLTASRFVADPFASGERMYRTGDIARWLEDGTVDYLGRSDDQLKIRGQRIELGEIEQVLLAQPGVAQAVVGARELGGKSARLHGADARQLVAWLVPQAETTLDIAALQQALSQQLPAHMVPVSYVLMTSFPLSANGKLDRKALPAPAGQQAAGRAPQTDSERTIAALFAELLACETVSAEDDFFALGGHSLLAMRLAAEIRRRLQRSLTVGQIMAARSVASIAALVDDGTDGSHSDGNGETLPLRSGRGPVLFCLHPASGFAWQYAGLLRYLDGDYPIVGLQSPRPDGVIARCESVADMCDHHLATIRRIQPQGPYFLLGYSLGGTLAHGIAARLQQAGETVSFLGLLDTYPPEGQDWSAPDEADAREEVAREQAGFMADTQAEDDLQLRAERAAMFSNIVANYQDAVRLLSSARSGRYDGEATLFVATRTLPADMDVNATWAPYVGTLTQYPQPCEHADILSPASLENLGPLLNKLLRR</sequence>
<proteinExistence type="predicted"/>
<dbReference type="Pfam" id="PF00668">
    <property type="entry name" value="Condensation"/>
    <property type="match status" value="3"/>
</dbReference>
<dbReference type="InterPro" id="IPR020845">
    <property type="entry name" value="AMP-binding_CS"/>
</dbReference>
<dbReference type="InterPro" id="IPR045851">
    <property type="entry name" value="AMP-bd_C_sf"/>
</dbReference>
<dbReference type="InterPro" id="IPR010060">
    <property type="entry name" value="NRPS_synth"/>
</dbReference>
<protein>
    <submittedName>
        <fullName evidence="7">Amino acid adenylation domain-containing protein</fullName>
    </submittedName>
</protein>
<dbReference type="Gene3D" id="3.30.559.30">
    <property type="entry name" value="Nonribosomal peptide synthetase, condensation domain"/>
    <property type="match status" value="3"/>
</dbReference>
<keyword evidence="3" id="KW-0597">Phosphoprotein</keyword>
<dbReference type="CDD" id="cd05930">
    <property type="entry name" value="A_NRPS"/>
    <property type="match status" value="1"/>
</dbReference>
<dbReference type="InterPro" id="IPR023213">
    <property type="entry name" value="CAT-like_dom_sf"/>
</dbReference>
<dbReference type="Pfam" id="PF00975">
    <property type="entry name" value="Thioesterase"/>
    <property type="match status" value="1"/>
</dbReference>
<dbReference type="InterPro" id="IPR001031">
    <property type="entry name" value="Thioesterase"/>
</dbReference>
<dbReference type="InterPro" id="IPR000873">
    <property type="entry name" value="AMP-dep_synth/lig_dom"/>
</dbReference>
<dbReference type="NCBIfam" id="TIGR01733">
    <property type="entry name" value="AA-adenyl-dom"/>
    <property type="match status" value="2"/>
</dbReference>
<organism evidence="7 8">
    <name type="scientific">Dickeya chrysanthemi</name>
    <name type="common">Pectobacterium chrysanthemi</name>
    <name type="synonym">Erwinia chrysanthemi</name>
    <dbReference type="NCBI Taxonomy" id="556"/>
    <lineage>
        <taxon>Bacteria</taxon>
        <taxon>Pseudomonadati</taxon>
        <taxon>Pseudomonadota</taxon>
        <taxon>Gammaproteobacteria</taxon>
        <taxon>Enterobacterales</taxon>
        <taxon>Pectobacteriaceae</taxon>
        <taxon>Dickeya</taxon>
    </lineage>
</organism>
<dbReference type="Gene3D" id="3.40.50.980">
    <property type="match status" value="4"/>
</dbReference>
<dbReference type="InterPro" id="IPR020806">
    <property type="entry name" value="PKS_PP-bd"/>
</dbReference>
<dbReference type="Gene3D" id="3.30.300.30">
    <property type="match status" value="2"/>
</dbReference>
<dbReference type="SUPFAM" id="SSF56801">
    <property type="entry name" value="Acetyl-CoA synthetase-like"/>
    <property type="match status" value="2"/>
</dbReference>
<feature type="region of interest" description="Disordered" evidence="5">
    <location>
        <begin position="1"/>
        <end position="50"/>
    </location>
</feature>
<evidence type="ECO:0000313" key="8">
    <source>
        <dbReference type="Proteomes" id="UP001359469"/>
    </source>
</evidence>
<evidence type="ECO:0000256" key="1">
    <source>
        <dbReference type="ARBA" id="ARBA00001957"/>
    </source>
</evidence>
<dbReference type="PROSITE" id="PS00012">
    <property type="entry name" value="PHOSPHOPANTETHEINE"/>
    <property type="match status" value="2"/>
</dbReference>
<feature type="compositionally biased region" description="Polar residues" evidence="5">
    <location>
        <begin position="7"/>
        <end position="42"/>
    </location>
</feature>
<dbReference type="InterPro" id="IPR025110">
    <property type="entry name" value="AMP-bd_C"/>
</dbReference>
<dbReference type="InterPro" id="IPR029058">
    <property type="entry name" value="AB_hydrolase_fold"/>
</dbReference>
<keyword evidence="4" id="KW-0677">Repeat</keyword>
<dbReference type="CDD" id="cd17646">
    <property type="entry name" value="A_NRPS_AB3403-like"/>
    <property type="match status" value="1"/>
</dbReference>
<dbReference type="InterPro" id="IPR009081">
    <property type="entry name" value="PP-bd_ACP"/>
</dbReference>
<feature type="domain" description="Carrier" evidence="6">
    <location>
        <begin position="2565"/>
        <end position="2640"/>
    </location>
</feature>
<dbReference type="PROSITE" id="PS50075">
    <property type="entry name" value="CARRIER"/>
    <property type="match status" value="2"/>
</dbReference>
<dbReference type="NCBIfam" id="NF003417">
    <property type="entry name" value="PRK04813.1"/>
    <property type="match status" value="2"/>
</dbReference>
<dbReference type="NCBIfam" id="TIGR01720">
    <property type="entry name" value="NRPS-para261"/>
    <property type="match status" value="1"/>
</dbReference>
<keyword evidence="2" id="KW-0596">Phosphopantetheine</keyword>
<dbReference type="PANTHER" id="PTHR45527:SF1">
    <property type="entry name" value="FATTY ACID SYNTHASE"/>
    <property type="match status" value="1"/>
</dbReference>
<dbReference type="InterPro" id="IPR006162">
    <property type="entry name" value="Ppantetheine_attach_site"/>
</dbReference>
<dbReference type="Gene3D" id="1.10.1200.10">
    <property type="entry name" value="ACP-like"/>
    <property type="match status" value="1"/>
</dbReference>
<dbReference type="Pfam" id="PF00501">
    <property type="entry name" value="AMP-binding"/>
    <property type="match status" value="2"/>
</dbReference>
<dbReference type="PROSITE" id="PS00455">
    <property type="entry name" value="AMP_BINDING"/>
    <property type="match status" value="2"/>
</dbReference>
<evidence type="ECO:0000256" key="3">
    <source>
        <dbReference type="ARBA" id="ARBA00022553"/>
    </source>
</evidence>
<dbReference type="SMART" id="SM00824">
    <property type="entry name" value="PKS_TE"/>
    <property type="match status" value="1"/>
</dbReference>
<dbReference type="Gene3D" id="2.30.38.10">
    <property type="entry name" value="Luciferase, Domain 3"/>
    <property type="match status" value="2"/>
</dbReference>
<reference evidence="7 8" key="1">
    <citation type="submission" date="2024-03" db="EMBL/GenBank/DDBJ databases">
        <title>Analysis of soft rot Pectobacteriaceae population diversity in US potato growing regions between 2016 and 2022.</title>
        <authorList>
            <person name="Ma X."/>
            <person name="Zhang X."/>
            <person name="Stodghill P."/>
            <person name="Rioux R."/>
            <person name="Babler B."/>
            <person name="Shrestha S."/>
            <person name="Babler B."/>
            <person name="Rivedal H."/>
            <person name="Frost K."/>
            <person name="Hao J."/>
            <person name="Secor G."/>
            <person name="Swingle B."/>
        </authorList>
    </citation>
    <scope>NUCLEOTIDE SEQUENCE [LARGE SCALE GENOMIC DNA]</scope>
    <source>
        <strain evidence="7 8">SR64</strain>
    </source>
</reference>
<dbReference type="EMBL" id="JBBBOO010000003">
    <property type="protein sequence ID" value="MEI7063182.1"/>
    <property type="molecule type" value="Genomic_DNA"/>
</dbReference>
<dbReference type="Proteomes" id="UP001359469">
    <property type="component" value="Unassembled WGS sequence"/>
</dbReference>
<name>A0ABU8JK64_DICCH</name>